<comment type="caution">
    <text evidence="2">The sequence shown here is derived from an EMBL/GenBank/DDBJ whole genome shotgun (WGS) entry which is preliminary data.</text>
</comment>
<feature type="region of interest" description="Disordered" evidence="1">
    <location>
        <begin position="511"/>
        <end position="548"/>
    </location>
</feature>
<feature type="region of interest" description="Disordered" evidence="1">
    <location>
        <begin position="608"/>
        <end position="636"/>
    </location>
</feature>
<feature type="region of interest" description="Disordered" evidence="1">
    <location>
        <begin position="398"/>
        <end position="435"/>
    </location>
</feature>
<protein>
    <submittedName>
        <fullName evidence="2">Uncharacterized protein</fullName>
    </submittedName>
</protein>
<organism evidence="2 3">
    <name type="scientific">Folsomia candida</name>
    <name type="common">Springtail</name>
    <dbReference type="NCBI Taxonomy" id="158441"/>
    <lineage>
        <taxon>Eukaryota</taxon>
        <taxon>Metazoa</taxon>
        <taxon>Ecdysozoa</taxon>
        <taxon>Arthropoda</taxon>
        <taxon>Hexapoda</taxon>
        <taxon>Collembola</taxon>
        <taxon>Entomobryomorpha</taxon>
        <taxon>Isotomoidea</taxon>
        <taxon>Isotomidae</taxon>
        <taxon>Proisotominae</taxon>
        <taxon>Folsomia</taxon>
    </lineage>
</organism>
<evidence type="ECO:0000313" key="3">
    <source>
        <dbReference type="Proteomes" id="UP000198287"/>
    </source>
</evidence>
<dbReference type="EMBL" id="LNIX01000023">
    <property type="protein sequence ID" value="OXA43188.1"/>
    <property type="molecule type" value="Genomic_DNA"/>
</dbReference>
<reference evidence="2 3" key="1">
    <citation type="submission" date="2015-12" db="EMBL/GenBank/DDBJ databases">
        <title>The genome of Folsomia candida.</title>
        <authorList>
            <person name="Faddeeva A."/>
            <person name="Derks M.F."/>
            <person name="Anvar Y."/>
            <person name="Smit S."/>
            <person name="Van Straalen N."/>
            <person name="Roelofs D."/>
        </authorList>
    </citation>
    <scope>NUCLEOTIDE SEQUENCE [LARGE SCALE GENOMIC DNA]</scope>
    <source>
        <strain evidence="2 3">VU population</strain>
        <tissue evidence="2">Whole body</tissue>
    </source>
</reference>
<evidence type="ECO:0000313" key="2">
    <source>
        <dbReference type="EMBL" id="OXA43188.1"/>
    </source>
</evidence>
<keyword evidence="3" id="KW-1185">Reference proteome</keyword>
<sequence length="808" mass="89558">MMMEVEDSCLGSEGRGVMSGRPGGVGGGSTGGKIVSWGRGRRFFLTERIRGVRFACWISEYGPSEEHNPGELCLKDGCGVILRHPSWSGEIALFPPRDNLNLYREYLPEEMKVGQSPRDPEFEVVVGPHMRFLVTDRQDREGIYQTRWIPKLSFELGEFARDSDPVEDGRRLAVNTMESTVGSYRGVRVRIPAASFFTQQRLGRVPGREEIAGWRLVSADNYLLRLVWGDYGHLVVPKWAVGINEREALVAVWVSCAPLVPDPSWTKLEFLSTRLPIDEGASHGVVQLQGYPRWDVILPLRRSDMKPLPMGGSGYRPPKPRRTGSREVSRPAEEGGSRGSIRVDFRAAICGRGDPTAGVPPLVGGMPYMTDLLNSVTARMVPDTVWNGILEEFAREEVLRTSSEDDDDEDKDYQPPDSLMEVNPEEARRNLRPLPHRRDMDHGYVLGHASNFPECRVVLARLPCSEGVPGRVLEPEVEVVDLTSEDGDAAAGGGVASASEVIDLTSDDDATAVGIGEGGSMEVDSERDSTTEEEDLETGCDPAVGGITAETTRRTGSGAGYAPVSQAAGGVVGPIRTKVRVVPQAVARARMSMKVSVDMGVRAVVPSRAQEAAGPSRPREYMAGSSDEATENSSDEGLECVPVVPVRSVVQRRRRRRIIPYQGSEHPATCPCGHRFRSMERLRHHQRNCRGDYQCAYGMCHLMGCWGNPRGEKSMAEKFGGVPVGWYIRRSHRIKNYRSRVPELPPHLHTAFHKYSTWLDDNPFILHESEEPLVRSLITLTHRTSKKEFILYLQTWRTGNNLTPAMHT</sequence>
<feature type="region of interest" description="Disordered" evidence="1">
    <location>
        <begin position="305"/>
        <end position="338"/>
    </location>
</feature>
<feature type="compositionally biased region" description="Basic and acidic residues" evidence="1">
    <location>
        <begin position="324"/>
        <end position="338"/>
    </location>
</feature>
<dbReference type="Proteomes" id="UP000198287">
    <property type="component" value="Unassembled WGS sequence"/>
</dbReference>
<proteinExistence type="predicted"/>
<gene>
    <name evidence="2" type="ORF">Fcan01_21983</name>
</gene>
<evidence type="ECO:0000256" key="1">
    <source>
        <dbReference type="SAM" id="MobiDB-lite"/>
    </source>
</evidence>
<name>A0A226DDZ1_FOLCA</name>
<accession>A0A226DDZ1</accession>
<dbReference type="AlphaFoldDB" id="A0A226DDZ1"/>